<keyword evidence="2" id="KW-0238">DNA-binding</keyword>
<dbReference type="PANTHER" id="PTHR46796">
    <property type="entry name" value="HTH-TYPE TRANSCRIPTIONAL ACTIVATOR RHAS-RELATED"/>
    <property type="match status" value="1"/>
</dbReference>
<dbReference type="Gene3D" id="3.40.50.880">
    <property type="match status" value="1"/>
</dbReference>
<dbReference type="InterPro" id="IPR050204">
    <property type="entry name" value="AraC_XylS_family_regulators"/>
</dbReference>
<proteinExistence type="predicted"/>
<dbReference type="InterPro" id="IPR009057">
    <property type="entry name" value="Homeodomain-like_sf"/>
</dbReference>
<dbReference type="Gene3D" id="1.10.10.60">
    <property type="entry name" value="Homeodomain-like"/>
    <property type="match status" value="1"/>
</dbReference>
<feature type="domain" description="HTH araC/xylS-type" evidence="4">
    <location>
        <begin position="216"/>
        <end position="314"/>
    </location>
</feature>
<dbReference type="SUPFAM" id="SSF52317">
    <property type="entry name" value="Class I glutamine amidotransferase-like"/>
    <property type="match status" value="1"/>
</dbReference>
<protein>
    <submittedName>
        <fullName evidence="5">Helix-turn-helix domain-containing protein</fullName>
    </submittedName>
</protein>
<dbReference type="PROSITE" id="PS01124">
    <property type="entry name" value="HTH_ARAC_FAMILY_2"/>
    <property type="match status" value="1"/>
</dbReference>
<evidence type="ECO:0000256" key="1">
    <source>
        <dbReference type="ARBA" id="ARBA00023015"/>
    </source>
</evidence>
<reference evidence="5 6" key="1">
    <citation type="submission" date="2023-11" db="EMBL/GenBank/DDBJ databases">
        <authorList>
            <person name="Xu M."/>
            <person name="Jiang T."/>
        </authorList>
    </citation>
    <scope>NUCLEOTIDE SEQUENCE [LARGE SCALE GENOMIC DNA]</scope>
    <source>
        <strain evidence="5 6">SD</strain>
    </source>
</reference>
<comment type="caution">
    <text evidence="5">The sequence shown here is derived from an EMBL/GenBank/DDBJ whole genome shotgun (WGS) entry which is preliminary data.</text>
</comment>
<evidence type="ECO:0000256" key="3">
    <source>
        <dbReference type="ARBA" id="ARBA00023163"/>
    </source>
</evidence>
<dbReference type="InterPro" id="IPR018060">
    <property type="entry name" value="HTH_AraC"/>
</dbReference>
<dbReference type="Pfam" id="PF12833">
    <property type="entry name" value="HTH_18"/>
    <property type="match status" value="1"/>
</dbReference>
<accession>A0ABU4VKQ7</accession>
<dbReference type="InterPro" id="IPR002818">
    <property type="entry name" value="DJ-1/PfpI"/>
</dbReference>
<keyword evidence="6" id="KW-1185">Reference proteome</keyword>
<gene>
    <name evidence="5" type="ORF">SK069_07865</name>
</gene>
<evidence type="ECO:0000313" key="5">
    <source>
        <dbReference type="EMBL" id="MDX8151501.1"/>
    </source>
</evidence>
<evidence type="ECO:0000259" key="4">
    <source>
        <dbReference type="PROSITE" id="PS01124"/>
    </source>
</evidence>
<dbReference type="SMART" id="SM00342">
    <property type="entry name" value="HTH_ARAC"/>
    <property type="match status" value="1"/>
</dbReference>
<organism evidence="5 6">
    <name type="scientific">Patulibacter brassicae</name>
    <dbReference type="NCBI Taxonomy" id="1705717"/>
    <lineage>
        <taxon>Bacteria</taxon>
        <taxon>Bacillati</taxon>
        <taxon>Actinomycetota</taxon>
        <taxon>Thermoleophilia</taxon>
        <taxon>Solirubrobacterales</taxon>
        <taxon>Patulibacteraceae</taxon>
        <taxon>Patulibacter</taxon>
    </lineage>
</organism>
<dbReference type="Proteomes" id="UP001277761">
    <property type="component" value="Unassembled WGS sequence"/>
</dbReference>
<keyword evidence="3" id="KW-0804">Transcription</keyword>
<dbReference type="RefSeq" id="WP_319953657.1">
    <property type="nucleotide sequence ID" value="NZ_JAXAVX010000003.1"/>
</dbReference>
<dbReference type="Pfam" id="PF01965">
    <property type="entry name" value="DJ-1_PfpI"/>
    <property type="match status" value="1"/>
</dbReference>
<evidence type="ECO:0000313" key="6">
    <source>
        <dbReference type="Proteomes" id="UP001277761"/>
    </source>
</evidence>
<dbReference type="EMBL" id="JAXAVX010000003">
    <property type="protein sequence ID" value="MDX8151501.1"/>
    <property type="molecule type" value="Genomic_DNA"/>
</dbReference>
<dbReference type="InterPro" id="IPR029062">
    <property type="entry name" value="Class_I_gatase-like"/>
</dbReference>
<sequence length="316" mass="34096">MPDCVLLAPATAITATVTLASDVLGTTAGWAGPDADRVVVASADGQPARGGDGRPMAVDAAADDLPPADVVWIGSSWGDPARLLEENAAAIPFLRRSHERGATIAAVGDAPFLLAEAGILDGRPATVFPPLGAELRRRYPAVDVQEQRHVVLAGTTCTASGLAAACDLLVRLVEQRAGRAAAERAADVLFVDLRRSYDAGPCAFDAQRAHGDALVARIQRWLEEHYAEPIELCEVADRFAVSPRTLTRRFRAATGELPSAYLQRLRVEMARDLLRRTSLSVRDVMLRVGYRDRGAFLDAFRRHLGHLPAQERRAVR</sequence>
<evidence type="ECO:0000256" key="2">
    <source>
        <dbReference type="ARBA" id="ARBA00023125"/>
    </source>
</evidence>
<keyword evidence="1" id="KW-0805">Transcription regulation</keyword>
<name>A0ABU4VKQ7_9ACTN</name>
<dbReference type="SUPFAM" id="SSF46689">
    <property type="entry name" value="Homeodomain-like"/>
    <property type="match status" value="2"/>
</dbReference>
<dbReference type="PANTHER" id="PTHR46796:SF13">
    <property type="entry name" value="HTH-TYPE TRANSCRIPTIONAL ACTIVATOR RHAS"/>
    <property type="match status" value="1"/>
</dbReference>